<dbReference type="Pfam" id="PF00805">
    <property type="entry name" value="Pentapeptide"/>
    <property type="match status" value="2"/>
</dbReference>
<dbReference type="RefSeq" id="WP_322498234.1">
    <property type="nucleotide sequence ID" value="NZ_JARGYT010000115.1"/>
</dbReference>
<dbReference type="Gene3D" id="2.160.20.80">
    <property type="entry name" value="E3 ubiquitin-protein ligase SopA"/>
    <property type="match status" value="1"/>
</dbReference>
<dbReference type="EMBL" id="JARGYT010000115">
    <property type="protein sequence ID" value="MDZ5762791.1"/>
    <property type="molecule type" value="Genomic_DNA"/>
</dbReference>
<organism evidence="1 2">
    <name type="scientific">Candidatus Cyrtobacter comes</name>
    <dbReference type="NCBI Taxonomy" id="675776"/>
    <lineage>
        <taxon>Bacteria</taxon>
        <taxon>Pseudomonadati</taxon>
        <taxon>Pseudomonadota</taxon>
        <taxon>Alphaproteobacteria</taxon>
        <taxon>Rickettsiales</taxon>
        <taxon>Candidatus Midichloriaceae</taxon>
        <taxon>Candidatus Cyrtobacter</taxon>
    </lineage>
</organism>
<dbReference type="Proteomes" id="UP001293791">
    <property type="component" value="Unassembled WGS sequence"/>
</dbReference>
<reference evidence="1 2" key="1">
    <citation type="submission" date="2023-02" db="EMBL/GenBank/DDBJ databases">
        <title>Host association and intracellularity evolved multiple times independently in the Rickettsiales.</title>
        <authorList>
            <person name="Castelli M."/>
            <person name="Nardi T."/>
            <person name="Gammuto L."/>
            <person name="Bellinzona G."/>
            <person name="Sabaneyeva E."/>
            <person name="Potekhin A."/>
            <person name="Serra V."/>
            <person name="Petroni G."/>
            <person name="Sassera D."/>
        </authorList>
    </citation>
    <scope>NUCLEOTIDE SEQUENCE [LARGE SCALE GENOMIC DNA]</scope>
    <source>
        <strain evidence="1 2">BOD18</strain>
    </source>
</reference>
<dbReference type="InterPro" id="IPR051082">
    <property type="entry name" value="Pentapeptide-BTB/POZ_domain"/>
</dbReference>
<proteinExistence type="predicted"/>
<dbReference type="PANTHER" id="PTHR14136">
    <property type="entry name" value="BTB_POZ DOMAIN-CONTAINING PROTEIN KCTD9"/>
    <property type="match status" value="1"/>
</dbReference>
<evidence type="ECO:0000313" key="2">
    <source>
        <dbReference type="Proteomes" id="UP001293791"/>
    </source>
</evidence>
<gene>
    <name evidence="1" type="ORF">Cyrtocomes_01186</name>
</gene>
<protein>
    <submittedName>
        <fullName evidence="1">Pentapeptide repeat-containing protein</fullName>
    </submittedName>
</protein>
<name>A0ABU5L9I8_9RICK</name>
<sequence>MQIEEAMRYVEELTSTYTIDKNDLKDILEGYKKNNYEYVYPIIGNALKVANSDTTDAIIQHFSKEGVLEEISSYICELLTTNYPRHLLIEGLAKDKENILISSLLSDIKKGKKLTIEEQHRIYGILSASDVFSAICMCGGLETLPEGLIGCQDKIRLVVGNTFNLLEHINNVGQNNKWLHNIPEKKMAAVFAKIVPELLKDKEGKFQILLDIMGYSKIDRNGIVYFSIPEAIADLEKERGAGYVMHELVNAFLHPDATKELINSGYLELTSLYQSIISTIMEDEEEYKKDADNPHKAIQEIIIKSLNYLLLGDKKFLINYIEGLSTNEAKRREGGVVDSQGFMPKMLNHVDPRIGALYKTAQDFGLPTVGANIVSRMLSDFRERFYSEEKLGENHAREVLGKESDRDGMHLYLLLKNTNLHAYNLSNLDFSKLNITGVNFSRANLTFAKFDGSILIDTNFNNARLDCASFRGAVINGLTLRFILEHIRNGDTLDLRGVIFIGNLKGFDLSGLDLSGADFSNANTDGLILTNANLDNAKFEALEGLVGIRGWQLKNALVVNGVSDQYLDSSALIRDISYFIHTNLLMEKGDIAKSLNASFMNMPNELQKAVNDLFNERYEQVEIGPIKLRQEYTPDSQKFFTDSCMMSIQSGKDLNFCMKYLAMRSCMLNIMKEQNVSLSDAEVTKVFAELKNGLSENCGMILGKDGAIDLSERYVQIAQEIVSSISQIRGGRVLRFVFGNDDSAITNIVRNKLGNDASWAEKEVSRDQNNNTRSGAAL</sequence>
<keyword evidence="2" id="KW-1185">Reference proteome</keyword>
<comment type="caution">
    <text evidence="1">The sequence shown here is derived from an EMBL/GenBank/DDBJ whole genome shotgun (WGS) entry which is preliminary data.</text>
</comment>
<evidence type="ECO:0000313" key="1">
    <source>
        <dbReference type="EMBL" id="MDZ5762791.1"/>
    </source>
</evidence>
<dbReference type="InterPro" id="IPR001646">
    <property type="entry name" value="5peptide_repeat"/>
</dbReference>
<accession>A0ABU5L9I8</accession>
<dbReference type="PANTHER" id="PTHR14136:SF17">
    <property type="entry name" value="BTB_POZ DOMAIN-CONTAINING PROTEIN KCTD9"/>
    <property type="match status" value="1"/>
</dbReference>
<dbReference type="SUPFAM" id="SSF141571">
    <property type="entry name" value="Pentapeptide repeat-like"/>
    <property type="match status" value="1"/>
</dbReference>